<protein>
    <submittedName>
        <fullName evidence="1">Uncharacterized protein</fullName>
    </submittedName>
</protein>
<dbReference type="Proteomes" id="UP001158297">
    <property type="component" value="Unassembled WGS sequence"/>
</dbReference>
<evidence type="ECO:0000313" key="2">
    <source>
        <dbReference type="Proteomes" id="UP001158297"/>
    </source>
</evidence>
<comment type="caution">
    <text evidence="1">The sequence shown here is derived from an EMBL/GenBank/DDBJ whole genome shotgun (WGS) entry which is preliminary data.</text>
</comment>
<gene>
    <name evidence="1" type="ORF">N7330_03300</name>
</gene>
<dbReference type="RefSeq" id="WP_279859704.1">
    <property type="nucleotide sequence ID" value="NZ_JAODZU010000002.1"/>
</dbReference>
<name>A0AA42KYB8_9BURK</name>
<organism evidence="1 2">
    <name type="scientific">Comamonas aquatica</name>
    <dbReference type="NCBI Taxonomy" id="225991"/>
    <lineage>
        <taxon>Bacteria</taxon>
        <taxon>Pseudomonadati</taxon>
        <taxon>Pseudomonadota</taxon>
        <taxon>Betaproteobacteria</taxon>
        <taxon>Burkholderiales</taxon>
        <taxon>Comamonadaceae</taxon>
        <taxon>Comamonas</taxon>
    </lineage>
</organism>
<dbReference type="AlphaFoldDB" id="A0AA42KYB8"/>
<evidence type="ECO:0000313" key="1">
    <source>
        <dbReference type="EMBL" id="MDH0362087.1"/>
    </source>
</evidence>
<accession>A0AA42KYB8</accession>
<dbReference type="EMBL" id="JAODZU010000002">
    <property type="protein sequence ID" value="MDH0362087.1"/>
    <property type="molecule type" value="Genomic_DNA"/>
</dbReference>
<reference evidence="1" key="1">
    <citation type="submission" date="2022-09" db="EMBL/GenBank/DDBJ databases">
        <title>Intensive care unit water sources are persistently colonized with multi-drug resistant bacteria and are the site of extensive horizontal gene transfer of antibiotic resistance genes.</title>
        <authorList>
            <person name="Diorio-Toth L."/>
        </authorList>
    </citation>
    <scope>NUCLEOTIDE SEQUENCE</scope>
    <source>
        <strain evidence="1">GD04130</strain>
    </source>
</reference>
<proteinExistence type="predicted"/>
<sequence length="43" mass="4763">MTFIVDLQANFADFDDCAVERGWHADCSVEGDFSFSSLQGAFL</sequence>